<gene>
    <name evidence="2" type="ORF">ABAZ39_28905</name>
</gene>
<proteinExistence type="predicted"/>
<feature type="compositionally biased region" description="Polar residues" evidence="1">
    <location>
        <begin position="225"/>
        <end position="241"/>
    </location>
</feature>
<feature type="compositionally biased region" description="Low complexity" evidence="1">
    <location>
        <begin position="382"/>
        <end position="393"/>
    </location>
</feature>
<organism evidence="2 3">
    <name type="scientific">Azospirillum argentinense</name>
    <dbReference type="NCBI Taxonomy" id="2970906"/>
    <lineage>
        <taxon>Bacteria</taxon>
        <taxon>Pseudomonadati</taxon>
        <taxon>Pseudomonadota</taxon>
        <taxon>Alphaproteobacteria</taxon>
        <taxon>Rhodospirillales</taxon>
        <taxon>Azospirillaceae</taxon>
        <taxon>Azospirillum</taxon>
    </lineage>
</organism>
<evidence type="ECO:0000256" key="1">
    <source>
        <dbReference type="SAM" id="MobiDB-lite"/>
    </source>
</evidence>
<feature type="region of interest" description="Disordered" evidence="1">
    <location>
        <begin position="203"/>
        <end position="247"/>
    </location>
</feature>
<reference evidence="2 3" key="1">
    <citation type="journal article" date="2014" name="Genome Announc.">
        <title>Complete Genome Sequence of the Model Rhizosphere Strain Azospirillum brasilense Az39, Successfully Applied in Agriculture.</title>
        <authorList>
            <person name="Rivera D."/>
            <person name="Revale S."/>
            <person name="Molina R."/>
            <person name="Gualpa J."/>
            <person name="Puente M."/>
            <person name="Maroniche G."/>
            <person name="Paris G."/>
            <person name="Baker D."/>
            <person name="Clavijo B."/>
            <person name="McLay K."/>
            <person name="Spaepen S."/>
            <person name="Perticari A."/>
            <person name="Vazquez M."/>
            <person name="Wisniewski-Dye F."/>
            <person name="Watkins C."/>
            <person name="Martinez-Abarca F."/>
            <person name="Vanderleyden J."/>
            <person name="Cassan F."/>
        </authorList>
    </citation>
    <scope>NUCLEOTIDE SEQUENCE [LARGE SCALE GENOMIC DNA]</scope>
    <source>
        <strain evidence="2 3">Az39</strain>
        <plasmid evidence="2">AbAZ39_p3</plasmid>
    </source>
</reference>
<dbReference type="EMBL" id="CP007796">
    <property type="protein sequence ID" value="AIB15878.1"/>
    <property type="molecule type" value="Genomic_DNA"/>
</dbReference>
<dbReference type="KEGG" id="abq:ABAZ39_28905"/>
<feature type="region of interest" description="Disordered" evidence="1">
    <location>
        <begin position="382"/>
        <end position="440"/>
    </location>
</feature>
<protein>
    <submittedName>
        <fullName evidence="2">Uncharacterized protein</fullName>
    </submittedName>
</protein>
<dbReference type="AlphaFoldDB" id="A0A060DXU2"/>
<sequence length="709" mass="73694">MASNANTLTVGLDFDTASFTRDLRAATAAMTKFQKAASRTDALLSSLAQGFSSVGDMANRMVKASGKTTDLKRKLAAVTGSANEMNRALHAGAARAGNYGKTVDDLRGAALRTGSGLDALTKSYAAVTSAASSASIAVEDVRRAIEGTIGTGQRMGASNGDKQRVFSAIRQVVGKNTPQIMKTAAGPIGKANTTTFGAAPAAGGAPALASPGKDKPGAVGGQGNAGSATAGQPAANGSSPLGQDDPAYLKSQTLQNKQMVGVLNTDQWRNDKYEFQKSSVDLEMAQLYYEYSLDAEQRLQLIRADGIKNFTEKFSGLITGVLSGQTGIVTGVRSMFASMGKYMLDFFAKWASQKLMMKAIDTIGDLFGFDFGVGVGAGAGNAKGSASGPAPGSAGPGASGGVLGQAKPGGVSGPANAGSAPAGQSAANGSSPLGKDDPKYLHDQTLQNKQMFGVLNTDQWRNDKYEFQKSAVDLELSKIYYDYSLDAEQRLQLLRAEGAKSFTTQFSGVITGVLSGQMTLIEGARSMFASMTTFMIDFFAKWISQQLLMKAITGIGSLLGFGISRPSDAGMAALSNTGSKFHVGGIVGYDGTDHGHYPSSLWAGAPKLHSGGLLRGEVPIIAKRGEGVFTPEQMDNADNLLTSALTSGNTSPSIHQEVTVNVSGGAGTSEQNTDLADKIGRQVKAELRGLMTEEMRQQMRPGGLLRGGY</sequence>
<dbReference type="RefSeq" id="WP_040137583.1">
    <property type="nucleotide sequence ID" value="NZ_CP007796.1"/>
</dbReference>
<evidence type="ECO:0000313" key="3">
    <source>
        <dbReference type="Proteomes" id="UP000027186"/>
    </source>
</evidence>
<dbReference type="Proteomes" id="UP000027186">
    <property type="component" value="Plasmid AbAZ39_p3"/>
</dbReference>
<geneLocation type="plasmid" evidence="2 3">
    <name>AbAZ39_p3</name>
</geneLocation>
<keyword evidence="2" id="KW-0614">Plasmid</keyword>
<feature type="compositionally biased region" description="Low complexity" evidence="1">
    <location>
        <begin position="413"/>
        <end position="432"/>
    </location>
</feature>
<name>A0A060DXU2_9PROT</name>
<evidence type="ECO:0000313" key="2">
    <source>
        <dbReference type="EMBL" id="AIB15878.1"/>
    </source>
</evidence>
<accession>A0A060DXU2</accession>
<feature type="compositionally biased region" description="Gly residues" evidence="1">
    <location>
        <begin position="394"/>
        <end position="403"/>
    </location>
</feature>